<organism evidence="1 2">
    <name type="scientific">Nonomuraea mangrovi</name>
    <dbReference type="NCBI Taxonomy" id="2316207"/>
    <lineage>
        <taxon>Bacteria</taxon>
        <taxon>Bacillati</taxon>
        <taxon>Actinomycetota</taxon>
        <taxon>Actinomycetes</taxon>
        <taxon>Streptosporangiales</taxon>
        <taxon>Streptosporangiaceae</taxon>
        <taxon>Nonomuraea</taxon>
    </lineage>
</organism>
<sequence length="244" mass="27763">MEHRLFSRITHSLRGQPLTSYEVMLQTISATRTSTGLTVSAVLDDNDYPTGRTLTKDERKAILQRVQRDDFHGEWNYTIAPYDPRQSPPADPEQAKASPIPAEATYLLTHPALTGISREQFDRLVEELQPWRRVLAEAEREKRKGINRRGYNPGFGFLDHRHRVLAAILSRRNTVTLTLTARLLGRDRNTLSYHAHRTMPLLAFATPDIATALDQPRRTHPPRTIEAFQKAIAEYESNIKSGSS</sequence>
<keyword evidence="2" id="KW-1185">Reference proteome</keyword>
<dbReference type="InterPro" id="IPR011518">
    <property type="entry name" value="Transposase_36"/>
</dbReference>
<dbReference type="Pfam" id="PF07592">
    <property type="entry name" value="DDE_Tnp_ISAZ013"/>
    <property type="match status" value="1"/>
</dbReference>
<reference evidence="2" key="1">
    <citation type="journal article" date="2019" name="Int. J. Syst. Evol. Microbiol.">
        <title>The Global Catalogue of Microorganisms (GCM) 10K type strain sequencing project: providing services to taxonomists for standard genome sequencing and annotation.</title>
        <authorList>
            <consortium name="The Broad Institute Genomics Platform"/>
            <consortium name="The Broad Institute Genome Sequencing Center for Infectious Disease"/>
            <person name="Wu L."/>
            <person name="Ma J."/>
        </authorList>
    </citation>
    <scope>NUCLEOTIDE SEQUENCE [LARGE SCALE GENOMIC DNA]</scope>
    <source>
        <strain evidence="2">ICMP 6774ER</strain>
    </source>
</reference>
<protein>
    <submittedName>
        <fullName evidence="1">Uncharacterized protein</fullName>
    </submittedName>
</protein>
<name>A0ABW4SZ24_9ACTN</name>
<dbReference type="RefSeq" id="WP_379575011.1">
    <property type="nucleotide sequence ID" value="NZ_JBHUFV010000037.1"/>
</dbReference>
<comment type="caution">
    <text evidence="1">The sequence shown here is derived from an EMBL/GenBank/DDBJ whole genome shotgun (WGS) entry which is preliminary data.</text>
</comment>
<evidence type="ECO:0000313" key="2">
    <source>
        <dbReference type="Proteomes" id="UP001597368"/>
    </source>
</evidence>
<dbReference type="EMBL" id="JBHUFV010000037">
    <property type="protein sequence ID" value="MFD1934895.1"/>
    <property type="molecule type" value="Genomic_DNA"/>
</dbReference>
<dbReference type="Proteomes" id="UP001597368">
    <property type="component" value="Unassembled WGS sequence"/>
</dbReference>
<gene>
    <name evidence="1" type="ORF">ACFSKW_25815</name>
</gene>
<accession>A0ABW4SZ24</accession>
<evidence type="ECO:0000313" key="1">
    <source>
        <dbReference type="EMBL" id="MFD1934895.1"/>
    </source>
</evidence>
<proteinExistence type="predicted"/>